<keyword evidence="2" id="KW-1185">Reference proteome</keyword>
<dbReference type="EMBL" id="JBHFFA010000006">
    <property type="protein sequence ID" value="KAL2621174.1"/>
    <property type="molecule type" value="Genomic_DNA"/>
</dbReference>
<protein>
    <submittedName>
        <fullName evidence="1">Uncharacterized protein</fullName>
    </submittedName>
</protein>
<gene>
    <name evidence="1" type="ORF">R1flu_001379</name>
</gene>
<name>A0ABD1Y437_9MARC</name>
<dbReference type="PANTHER" id="PTHR45871">
    <property type="entry name" value="N-ACETYLGLUCOSAMINYL-PHOSPHATIDYLINOSITOL BIOSYNTHETIC PROTEIN"/>
    <property type="match status" value="1"/>
</dbReference>
<accession>A0ABD1Y437</accession>
<dbReference type="AlphaFoldDB" id="A0ABD1Y437"/>
<sequence>MVAAIAQAIELVPNIDPFAMHNKMRTLYSWPDVAQRTERVYHHAMNTENEDLLERLSRYNACGPWAGKLFCLVVIIDYIFWHFLQWWQPAEEIDVAPDFQRQEESPEDGTAVGIALKPR</sequence>
<dbReference type="Proteomes" id="UP001605036">
    <property type="component" value="Unassembled WGS sequence"/>
</dbReference>
<dbReference type="PANTHER" id="PTHR45871:SF1">
    <property type="entry name" value="PHOSPHATIDYLINOSITOL N-ACETYLGLUCOSAMINYLTRANSFERASE SUBUNIT A"/>
    <property type="match status" value="1"/>
</dbReference>
<proteinExistence type="predicted"/>
<evidence type="ECO:0000313" key="2">
    <source>
        <dbReference type="Proteomes" id="UP001605036"/>
    </source>
</evidence>
<comment type="caution">
    <text evidence="1">The sequence shown here is derived from an EMBL/GenBank/DDBJ whole genome shotgun (WGS) entry which is preliminary data.</text>
</comment>
<evidence type="ECO:0000313" key="1">
    <source>
        <dbReference type="EMBL" id="KAL2621174.1"/>
    </source>
</evidence>
<organism evidence="1 2">
    <name type="scientific">Riccia fluitans</name>
    <dbReference type="NCBI Taxonomy" id="41844"/>
    <lineage>
        <taxon>Eukaryota</taxon>
        <taxon>Viridiplantae</taxon>
        <taxon>Streptophyta</taxon>
        <taxon>Embryophyta</taxon>
        <taxon>Marchantiophyta</taxon>
        <taxon>Marchantiopsida</taxon>
        <taxon>Marchantiidae</taxon>
        <taxon>Marchantiales</taxon>
        <taxon>Ricciaceae</taxon>
        <taxon>Riccia</taxon>
    </lineage>
</organism>
<reference evidence="1 2" key="1">
    <citation type="submission" date="2024-09" db="EMBL/GenBank/DDBJ databases">
        <title>Chromosome-scale assembly of Riccia fluitans.</title>
        <authorList>
            <person name="Paukszto L."/>
            <person name="Sawicki J."/>
            <person name="Karawczyk K."/>
            <person name="Piernik-Szablinska J."/>
            <person name="Szczecinska M."/>
            <person name="Mazdziarz M."/>
        </authorList>
    </citation>
    <scope>NUCLEOTIDE SEQUENCE [LARGE SCALE GENOMIC DNA]</scope>
    <source>
        <strain evidence="1">Rf_01</strain>
        <tissue evidence="1">Aerial parts of the thallus</tissue>
    </source>
</reference>